<accession>A0A7K1GG80</accession>
<sequence>MKQVFSFFIMFISLLHYSQNITVDSQTYTPQQLIEDILIDSDCITNIVVTNVVGGNFGGADQSYGYFDATGTSFPFQNGIVMSTGRLANVPGPNNNLSDDDATNWEGDADLEFALNESNTFNATILEFDFTSVASQVSFRYLFASEEYQENNPNSCQFSDLFGFLIRPTDGQNQYENIALVPDTNIPVKATTVTPGVPGSCPPQNETYFGTFNGVNAPINFNGQTAVLTATANVVPNQSYHVKLVIADEQNYRFDSAVFLEAGSFQLSSDLGPNRLIATGNSLCEGEDLELIAYQDGQNTYEWFRDGVLVQGAALGCGTCGSYTVTEPGTYTVEVGLANNCTSYGEVVIEYAPLPVGQNAVLTECDINQDGLTTYNLFDASSDLTNNDDTLVISDFFILESDARDNTNPITNPTSFQNATPFQTVFARIINPANCYDIVELELQTSNNIIAIPDLEFCDGEVIDGFANFTLGDIEASIVNQIPTGADVTFYENEADAFSETNALPNTYQNEVANSQIIYVKIKSNNQCFSISQARLNVLYTPVLEPDESLFYCIDTFPETITLYGGVLNDSPNNYYYEWYFNGALTDVDTSFYDINETGTYTVIVTDPNGCSSSRTITVNPSETATIESIVVDGIAPNNSVTINVSGQGFYDYAIDDIDGFYQESNVFNNVTYGMHTVYIRDRNGCGIIEEIITVLGFPKFFTPNGDTTNDVWQVLGFDTLTNPIEYIRIFNRYGKFISEINTQNRAWDGNLNGQKLPSDDYWFVAKFSDGKIYNGHFALRR</sequence>
<protein>
    <submittedName>
        <fullName evidence="1">T9SS type B sorting domain-containing protein</fullName>
    </submittedName>
</protein>
<dbReference type="NCBIfam" id="TIGR04131">
    <property type="entry name" value="Bac_Flav_CTERM"/>
    <property type="match status" value="1"/>
</dbReference>
<dbReference type="Proteomes" id="UP000447545">
    <property type="component" value="Unassembled WGS sequence"/>
</dbReference>
<dbReference type="InterPro" id="IPR013783">
    <property type="entry name" value="Ig-like_fold"/>
</dbReference>
<evidence type="ECO:0000313" key="1">
    <source>
        <dbReference type="EMBL" id="MTE28322.1"/>
    </source>
</evidence>
<reference evidence="1 2" key="1">
    <citation type="submission" date="2019-11" db="EMBL/GenBank/DDBJ databases">
        <title>Winogradskyella ouciana sp. nov., isolated from the hadal seawater of the Mariana Trench.</title>
        <authorList>
            <person name="Liu R."/>
        </authorList>
    </citation>
    <scope>NUCLEOTIDE SEQUENCE [LARGE SCALE GENOMIC DNA]</scope>
    <source>
        <strain evidence="1 2">ZXX205</strain>
    </source>
</reference>
<dbReference type="Pfam" id="PF13585">
    <property type="entry name" value="CHU_C"/>
    <property type="match status" value="1"/>
</dbReference>
<dbReference type="AlphaFoldDB" id="A0A7K1GG80"/>
<organism evidence="1 2">
    <name type="scientific">Winogradskyella ouciana</name>
    <dbReference type="NCBI Taxonomy" id="2608631"/>
    <lineage>
        <taxon>Bacteria</taxon>
        <taxon>Pseudomonadati</taxon>
        <taxon>Bacteroidota</taxon>
        <taxon>Flavobacteriia</taxon>
        <taxon>Flavobacteriales</taxon>
        <taxon>Flavobacteriaceae</taxon>
        <taxon>Winogradskyella</taxon>
    </lineage>
</organism>
<dbReference type="NCBIfam" id="NF038133">
    <property type="entry name" value="choice_anch_L"/>
    <property type="match status" value="1"/>
</dbReference>
<dbReference type="EMBL" id="WJYA01000010">
    <property type="protein sequence ID" value="MTE28322.1"/>
    <property type="molecule type" value="Genomic_DNA"/>
</dbReference>
<evidence type="ECO:0000313" key="2">
    <source>
        <dbReference type="Proteomes" id="UP000447545"/>
    </source>
</evidence>
<dbReference type="InterPro" id="IPR026341">
    <property type="entry name" value="T9SS_type_B"/>
</dbReference>
<name>A0A7K1GG80_9FLAO</name>
<dbReference type="Gene3D" id="2.60.40.10">
    <property type="entry name" value="Immunoglobulins"/>
    <property type="match status" value="1"/>
</dbReference>
<comment type="caution">
    <text evidence="1">The sequence shown here is derived from an EMBL/GenBank/DDBJ whole genome shotgun (WGS) entry which is preliminary data.</text>
</comment>
<proteinExistence type="predicted"/>
<keyword evidence="2" id="KW-1185">Reference proteome</keyword>
<dbReference type="InterPro" id="IPR049804">
    <property type="entry name" value="Choice_anch_L"/>
</dbReference>
<dbReference type="RefSeq" id="WP_155090330.1">
    <property type="nucleotide sequence ID" value="NZ_WJYA01000010.1"/>
</dbReference>
<gene>
    <name evidence="1" type="ORF">F1003_15400</name>
</gene>